<organism evidence="5 6">
    <name type="scientific">Chenopodium quinoa</name>
    <name type="common">Quinoa</name>
    <dbReference type="NCBI Taxonomy" id="63459"/>
    <lineage>
        <taxon>Eukaryota</taxon>
        <taxon>Viridiplantae</taxon>
        <taxon>Streptophyta</taxon>
        <taxon>Embryophyta</taxon>
        <taxon>Tracheophyta</taxon>
        <taxon>Spermatophyta</taxon>
        <taxon>Magnoliopsida</taxon>
        <taxon>eudicotyledons</taxon>
        <taxon>Gunneridae</taxon>
        <taxon>Pentapetalae</taxon>
        <taxon>Caryophyllales</taxon>
        <taxon>Chenopodiaceae</taxon>
        <taxon>Chenopodioideae</taxon>
        <taxon>Atripliceae</taxon>
        <taxon>Chenopodium</taxon>
    </lineage>
</organism>
<gene>
    <name evidence="5" type="primary">LOC110696295</name>
</gene>
<dbReference type="CDD" id="cd22459">
    <property type="entry name" value="KH-I_PEPPER_rpt1_like"/>
    <property type="match status" value="1"/>
</dbReference>
<dbReference type="OMA" id="IEVRICY"/>
<evidence type="ECO:0000256" key="2">
    <source>
        <dbReference type="PROSITE-ProRule" id="PRU00117"/>
    </source>
</evidence>
<evidence type="ECO:0000256" key="3">
    <source>
        <dbReference type="SAM" id="MobiDB-lite"/>
    </source>
</evidence>
<dbReference type="InterPro" id="IPR004087">
    <property type="entry name" value="KH_dom"/>
</dbReference>
<keyword evidence="2" id="KW-0694">RNA-binding</keyword>
<dbReference type="KEGG" id="cqi:110696295"/>
<evidence type="ECO:0000259" key="4">
    <source>
        <dbReference type="SMART" id="SM00322"/>
    </source>
</evidence>
<dbReference type="OrthoDB" id="442947at2759"/>
<evidence type="ECO:0000313" key="6">
    <source>
        <dbReference type="Proteomes" id="UP000596660"/>
    </source>
</evidence>
<name>A0A803N1B5_CHEQI</name>
<feature type="domain" description="K Homology" evidence="4">
    <location>
        <begin position="44"/>
        <end position="117"/>
    </location>
</feature>
<proteinExistence type="predicted"/>
<dbReference type="GO" id="GO:0003723">
    <property type="term" value="F:RNA binding"/>
    <property type="evidence" value="ECO:0007669"/>
    <property type="project" value="UniProtKB-UniRule"/>
</dbReference>
<evidence type="ECO:0000256" key="1">
    <source>
        <dbReference type="ARBA" id="ARBA00022737"/>
    </source>
</evidence>
<reference evidence="5" key="2">
    <citation type="submission" date="2021-03" db="UniProtKB">
        <authorList>
            <consortium name="EnsemblPlants"/>
        </authorList>
    </citation>
    <scope>IDENTIFICATION</scope>
</reference>
<dbReference type="Proteomes" id="UP000596660">
    <property type="component" value="Unplaced"/>
</dbReference>
<keyword evidence="6" id="KW-1185">Reference proteome</keyword>
<protein>
    <recommendedName>
        <fullName evidence="4">K Homology domain-containing protein</fullName>
    </recommendedName>
</protein>
<dbReference type="Gene3D" id="3.30.310.210">
    <property type="match status" value="1"/>
</dbReference>
<dbReference type="PROSITE" id="PS50084">
    <property type="entry name" value="KH_TYPE_1"/>
    <property type="match status" value="3"/>
</dbReference>
<feature type="domain" description="K Homology" evidence="4">
    <location>
        <begin position="136"/>
        <end position="211"/>
    </location>
</feature>
<sequence>MVETADLQTEHTTPPPETTAENTQPAPNSEAATTTTPKWPGWPGDNVFRLIIPAPQVGGVIGRKGEFVKKMCDETRARIRILEAPVGTADRVVLISGKEEPDAALSPAMDAAVRVFKRVSGLGEGNDKGSAADAAAFCSIRLLVASTQAINLIGKQGSTIKAIQESSGGVVRILPEGELPSYAASDERIIEIHGEALKVQKTFEAVLGHLRKFLHDHSVVAVFEQTYKGTISQDRTADALEDKSQSLVQATTSQSLIADHSLSLKRESYYDREAELDMKFPRSAVSLYGSDPALSSLHSMGLSRAAAPIITQVTQTMQVPLSYAEDIIGIAGRNIAYIRRASGAALTVQESHGRGDEITVEIKGTATQVQTAQQLIQDSINGQKVAPASMYGKSDLGLGAAYSHLPESTYHPSSLSSLSSYTSQGLGGGYSSGLGGYSNYRF</sequence>
<dbReference type="SUPFAM" id="SSF54791">
    <property type="entry name" value="Eukaryotic type KH-domain (KH-domain type I)"/>
    <property type="match status" value="3"/>
</dbReference>
<dbReference type="GeneID" id="110696295"/>
<dbReference type="Gramene" id="AUR62038749-RA">
    <property type="protein sequence ID" value="AUR62038749-RA:cds"/>
    <property type="gene ID" value="AUR62038749"/>
</dbReference>
<feature type="compositionally biased region" description="Low complexity" evidence="3">
    <location>
        <begin position="18"/>
        <end position="36"/>
    </location>
</feature>
<dbReference type="SMART" id="SM00322">
    <property type="entry name" value="KH"/>
    <property type="match status" value="3"/>
</dbReference>
<keyword evidence="1" id="KW-0677">Repeat</keyword>
<dbReference type="EnsemblPlants" id="AUR62038749-RA">
    <property type="protein sequence ID" value="AUR62038749-RA:cds"/>
    <property type="gene ID" value="AUR62038749"/>
</dbReference>
<dbReference type="Gene3D" id="3.30.1370.10">
    <property type="entry name" value="K Homology domain, type 1"/>
    <property type="match status" value="1"/>
</dbReference>
<dbReference type="InterPro" id="IPR004088">
    <property type="entry name" value="KH_dom_type_1"/>
</dbReference>
<dbReference type="Pfam" id="PF00013">
    <property type="entry name" value="KH_1"/>
    <property type="match status" value="3"/>
</dbReference>
<accession>A0A803N1B5</accession>
<dbReference type="PANTHER" id="PTHR10288">
    <property type="entry name" value="KH DOMAIN CONTAINING RNA BINDING PROTEIN"/>
    <property type="match status" value="1"/>
</dbReference>
<feature type="region of interest" description="Disordered" evidence="3">
    <location>
        <begin position="1"/>
        <end position="40"/>
    </location>
</feature>
<reference evidence="5" key="1">
    <citation type="journal article" date="2017" name="Nature">
        <title>The genome of Chenopodium quinoa.</title>
        <authorList>
            <person name="Jarvis D.E."/>
            <person name="Ho Y.S."/>
            <person name="Lightfoot D.J."/>
            <person name="Schmoeckel S.M."/>
            <person name="Li B."/>
            <person name="Borm T.J.A."/>
            <person name="Ohyanagi H."/>
            <person name="Mineta K."/>
            <person name="Michell C.T."/>
            <person name="Saber N."/>
            <person name="Kharbatia N.M."/>
            <person name="Rupper R.R."/>
            <person name="Sharp A.R."/>
            <person name="Dally N."/>
            <person name="Boughton B.A."/>
            <person name="Woo Y.H."/>
            <person name="Gao G."/>
            <person name="Schijlen E.G.W.M."/>
            <person name="Guo X."/>
            <person name="Momin A.A."/>
            <person name="Negrao S."/>
            <person name="Al-Babili S."/>
            <person name="Gehring C."/>
            <person name="Roessner U."/>
            <person name="Jung C."/>
            <person name="Murphy K."/>
            <person name="Arold S.T."/>
            <person name="Gojobori T."/>
            <person name="van der Linden C.G."/>
            <person name="van Loo E.N."/>
            <person name="Jellen E.N."/>
            <person name="Maughan P.J."/>
            <person name="Tester M."/>
        </authorList>
    </citation>
    <scope>NUCLEOTIDE SEQUENCE [LARGE SCALE GENOMIC DNA]</scope>
    <source>
        <strain evidence="5">cv. PI 614886</strain>
    </source>
</reference>
<evidence type="ECO:0000313" key="5">
    <source>
        <dbReference type="EnsemblPlants" id="AUR62038749-RA:cds"/>
    </source>
</evidence>
<feature type="domain" description="K Homology" evidence="4">
    <location>
        <begin position="311"/>
        <end position="381"/>
    </location>
</feature>
<dbReference type="RefSeq" id="XP_021729272.1">
    <property type="nucleotide sequence ID" value="XM_021873580.1"/>
</dbReference>
<dbReference type="CDD" id="cd22460">
    <property type="entry name" value="KH-I_PEPPER_rpt2_like"/>
    <property type="match status" value="1"/>
</dbReference>
<dbReference type="InterPro" id="IPR036612">
    <property type="entry name" value="KH_dom_type_1_sf"/>
</dbReference>
<dbReference type="AlphaFoldDB" id="A0A803N1B5"/>